<dbReference type="GO" id="GO:0016289">
    <property type="term" value="F:acyl-CoA hydrolase activity"/>
    <property type="evidence" value="ECO:0007669"/>
    <property type="project" value="UniProtKB-ARBA"/>
</dbReference>
<dbReference type="Pfam" id="PF03061">
    <property type="entry name" value="4HBT"/>
    <property type="match status" value="1"/>
</dbReference>
<dbReference type="RefSeq" id="WP_080065398.1">
    <property type="nucleotide sequence ID" value="NZ_MZGX01000020.1"/>
</dbReference>
<gene>
    <name evidence="3" type="ORF">CLHUN_29460</name>
</gene>
<dbReference type="CDD" id="cd03443">
    <property type="entry name" value="PaaI_thioesterase"/>
    <property type="match status" value="1"/>
</dbReference>
<dbReference type="EMBL" id="MZGX01000020">
    <property type="protein sequence ID" value="OPX43196.1"/>
    <property type="molecule type" value="Genomic_DNA"/>
</dbReference>
<dbReference type="STRING" id="48256.CLHUN_29460"/>
<evidence type="ECO:0000313" key="4">
    <source>
        <dbReference type="Proteomes" id="UP000191554"/>
    </source>
</evidence>
<name>A0A1V4SI67_RUMHU</name>
<evidence type="ECO:0000313" key="3">
    <source>
        <dbReference type="EMBL" id="OPX43196.1"/>
    </source>
</evidence>
<dbReference type="Gene3D" id="3.10.129.10">
    <property type="entry name" value="Hotdog Thioesterase"/>
    <property type="match status" value="1"/>
</dbReference>
<dbReference type="SUPFAM" id="SSF54637">
    <property type="entry name" value="Thioesterase/thiol ester dehydrase-isomerase"/>
    <property type="match status" value="1"/>
</dbReference>
<dbReference type="InterPro" id="IPR029069">
    <property type="entry name" value="HotDog_dom_sf"/>
</dbReference>
<dbReference type="OrthoDB" id="9792301at2"/>
<dbReference type="Proteomes" id="UP000191554">
    <property type="component" value="Unassembled WGS sequence"/>
</dbReference>
<comment type="caution">
    <text evidence="3">The sequence shown here is derived from an EMBL/GenBank/DDBJ whole genome shotgun (WGS) entry which is preliminary data.</text>
</comment>
<evidence type="ECO:0000259" key="2">
    <source>
        <dbReference type="Pfam" id="PF03061"/>
    </source>
</evidence>
<reference evidence="3 4" key="1">
    <citation type="submission" date="2017-03" db="EMBL/GenBank/DDBJ databases">
        <title>Genome sequence of Clostridium hungatei DSM 14427.</title>
        <authorList>
            <person name="Poehlein A."/>
            <person name="Daniel R."/>
        </authorList>
    </citation>
    <scope>NUCLEOTIDE SEQUENCE [LARGE SCALE GENOMIC DNA]</scope>
    <source>
        <strain evidence="3 4">DSM 14427</strain>
    </source>
</reference>
<evidence type="ECO:0000256" key="1">
    <source>
        <dbReference type="ARBA" id="ARBA00022801"/>
    </source>
</evidence>
<protein>
    <submittedName>
        <fullName evidence="3">Thioesterase superfamily protein</fullName>
    </submittedName>
</protein>
<dbReference type="InterPro" id="IPR006683">
    <property type="entry name" value="Thioestr_dom"/>
</dbReference>
<keyword evidence="1" id="KW-0378">Hydrolase</keyword>
<proteinExistence type="predicted"/>
<dbReference type="NCBIfam" id="TIGR00369">
    <property type="entry name" value="unchar_dom_1"/>
    <property type="match status" value="1"/>
</dbReference>
<feature type="domain" description="Thioesterase" evidence="2">
    <location>
        <begin position="53"/>
        <end position="126"/>
    </location>
</feature>
<dbReference type="InterPro" id="IPR003736">
    <property type="entry name" value="PAAI_dom"/>
</dbReference>
<sequence length="168" mass="19174">MKYKILKKQKIGKMCAVCGSENEFGLKSTFYELDDGQVLALCVPRQEHQSYPGRMHGGIAGALLDETIGRAIYIKDKNAWGVTIELKLRFHKPIPLDEELRAMGRITRDTRRIYEGEGEIFLKSGEIAVSATAKYFKVPLEANDHIEEQRNEIWETSTFVKEPVEIEI</sequence>
<dbReference type="AlphaFoldDB" id="A0A1V4SI67"/>
<accession>A0A1V4SI67</accession>
<keyword evidence="4" id="KW-1185">Reference proteome</keyword>
<organism evidence="3 4">
    <name type="scientific">Ruminiclostridium hungatei</name>
    <name type="common">Clostridium hungatei</name>
    <dbReference type="NCBI Taxonomy" id="48256"/>
    <lineage>
        <taxon>Bacteria</taxon>
        <taxon>Bacillati</taxon>
        <taxon>Bacillota</taxon>
        <taxon>Clostridia</taxon>
        <taxon>Eubacteriales</taxon>
        <taxon>Oscillospiraceae</taxon>
        <taxon>Ruminiclostridium</taxon>
    </lineage>
</organism>